<evidence type="ECO:0000313" key="2">
    <source>
        <dbReference type="Proteomes" id="UP000284842"/>
    </source>
</evidence>
<keyword evidence="2" id="KW-1185">Reference proteome</keyword>
<evidence type="ECO:0000313" key="1">
    <source>
        <dbReference type="EMBL" id="PPQ76591.1"/>
    </source>
</evidence>
<reference evidence="1 2" key="1">
    <citation type="journal article" date="2018" name="Evol. Lett.">
        <title>Horizontal gene cluster transfer increased hallucinogenic mushroom diversity.</title>
        <authorList>
            <person name="Reynolds H.T."/>
            <person name="Vijayakumar V."/>
            <person name="Gluck-Thaler E."/>
            <person name="Korotkin H.B."/>
            <person name="Matheny P.B."/>
            <person name="Slot J.C."/>
        </authorList>
    </citation>
    <scope>NUCLEOTIDE SEQUENCE [LARGE SCALE GENOMIC DNA]</scope>
    <source>
        <strain evidence="1 2">2629</strain>
    </source>
</reference>
<dbReference type="InParanoid" id="A0A409WDN7"/>
<dbReference type="AlphaFoldDB" id="A0A409WDN7"/>
<dbReference type="Proteomes" id="UP000284842">
    <property type="component" value="Unassembled WGS sequence"/>
</dbReference>
<accession>A0A409WDN7</accession>
<protein>
    <submittedName>
        <fullName evidence="1">Uncharacterized protein</fullName>
    </submittedName>
</protein>
<gene>
    <name evidence="1" type="ORF">CVT24_013025</name>
</gene>
<name>A0A409WDN7_9AGAR</name>
<comment type="caution">
    <text evidence="1">The sequence shown here is derived from an EMBL/GenBank/DDBJ whole genome shotgun (WGS) entry which is preliminary data.</text>
</comment>
<proteinExistence type="predicted"/>
<sequence length="235" mass="26502">MSSNTVFYDDDEVRKGVYSNLMSIATDPLFSNKFFGSQSTRLNETYHIKKLPANPHFLRPQVSVLEGSDHNDIYSTILIGEIDENMGTKIGALGDWSSDTELFGSVVTDRSSCRNAYALRMPSGASDDIADLFLGQISEFDTVGVNVRHTMKTFDVRTPVIEDPPTRIGYDAFMVMGVPIYRSSTLHNELSYHRLASALPIPLDRSWQQSYDKMLRLRGGWTWGKHIKFIDSNAF</sequence>
<dbReference type="EMBL" id="NHTK01005556">
    <property type="protein sequence ID" value="PPQ76591.1"/>
    <property type="molecule type" value="Genomic_DNA"/>
</dbReference>
<organism evidence="1 2">
    <name type="scientific">Panaeolus cyanescens</name>
    <dbReference type="NCBI Taxonomy" id="181874"/>
    <lineage>
        <taxon>Eukaryota</taxon>
        <taxon>Fungi</taxon>
        <taxon>Dikarya</taxon>
        <taxon>Basidiomycota</taxon>
        <taxon>Agaricomycotina</taxon>
        <taxon>Agaricomycetes</taxon>
        <taxon>Agaricomycetidae</taxon>
        <taxon>Agaricales</taxon>
        <taxon>Agaricineae</taxon>
        <taxon>Galeropsidaceae</taxon>
        <taxon>Panaeolus</taxon>
    </lineage>
</organism>